<name>A0A1J5QWZ2_9ZZZZ</name>
<dbReference type="Pfam" id="PF04055">
    <property type="entry name" value="Radical_SAM"/>
    <property type="match status" value="1"/>
</dbReference>
<feature type="domain" description="Radical SAM core" evidence="7">
    <location>
        <begin position="72"/>
        <end position="296"/>
    </location>
</feature>
<evidence type="ECO:0000256" key="2">
    <source>
        <dbReference type="ARBA" id="ARBA00022485"/>
    </source>
</evidence>
<dbReference type="SUPFAM" id="SSF102114">
    <property type="entry name" value="Radical SAM enzymes"/>
    <property type="match status" value="1"/>
</dbReference>
<evidence type="ECO:0000256" key="4">
    <source>
        <dbReference type="ARBA" id="ARBA00022723"/>
    </source>
</evidence>
<evidence type="ECO:0000256" key="6">
    <source>
        <dbReference type="ARBA" id="ARBA00023014"/>
    </source>
</evidence>
<organism evidence="8">
    <name type="scientific">mine drainage metagenome</name>
    <dbReference type="NCBI Taxonomy" id="410659"/>
    <lineage>
        <taxon>unclassified sequences</taxon>
        <taxon>metagenomes</taxon>
        <taxon>ecological metagenomes</taxon>
    </lineage>
</organism>
<keyword evidence="5" id="KW-0408">Iron</keyword>
<dbReference type="GO" id="GO:0006783">
    <property type="term" value="P:heme biosynthetic process"/>
    <property type="evidence" value="ECO:0007669"/>
    <property type="project" value="TreeGrafter"/>
</dbReference>
<protein>
    <submittedName>
        <fullName evidence="8">Cyclic pyranopterin monophosphate synthase</fullName>
        <ecNumber evidence="8">4.1.99.22</ecNumber>
    </submittedName>
</protein>
<evidence type="ECO:0000256" key="1">
    <source>
        <dbReference type="ARBA" id="ARBA00001966"/>
    </source>
</evidence>
<dbReference type="Gene3D" id="3.20.20.70">
    <property type="entry name" value="Aldolase class I"/>
    <property type="match status" value="1"/>
</dbReference>
<keyword evidence="4" id="KW-0479">Metal-binding</keyword>
<dbReference type="SFLD" id="SFLDG01387">
    <property type="entry name" value="BtrN-like_SPASM_domain_contain"/>
    <property type="match status" value="1"/>
</dbReference>
<dbReference type="PROSITE" id="PS51918">
    <property type="entry name" value="RADICAL_SAM"/>
    <property type="match status" value="1"/>
</dbReference>
<comment type="caution">
    <text evidence="8">The sequence shown here is derived from an EMBL/GenBank/DDBJ whole genome shotgun (WGS) entry which is preliminary data.</text>
</comment>
<comment type="cofactor">
    <cofactor evidence="1">
        <name>[4Fe-4S] cluster</name>
        <dbReference type="ChEBI" id="CHEBI:49883"/>
    </cofactor>
</comment>
<dbReference type="InterPro" id="IPR050377">
    <property type="entry name" value="Radical_SAM_PqqE_MftC-like"/>
</dbReference>
<dbReference type="Pfam" id="PF13186">
    <property type="entry name" value="SPASM"/>
    <property type="match status" value="1"/>
</dbReference>
<dbReference type="AlphaFoldDB" id="A0A1J5QWZ2"/>
<gene>
    <name evidence="8" type="primary">moaA_24</name>
    <name evidence="8" type="ORF">GALL_299170</name>
</gene>
<sequence length="383" mass="43030">MALRNSTGAVGGEVYVADDSGQGLAGLPTPQPVPDLNAYLRERRICLSRSPEKLANFVAFLQADRRAEQPAYWPTRMDFENVSRCNFHCTMCKVSEWPKGRRGDDLRLEDFKTVIDQQVGLVEIKVQGLGEPTLQRDDYFEMIRYARQRHIWVRTTTNASLLHLHGNARKLVDSGVNEIQISIDGADKATFESIRRGSVFEQVVENCALINRLCAERGIERTKMWTVVQKGNRHQLADLVELAARIGFKSMAFSLDLVDFGMADWRRRNDAVNVDASLKRDEALALLDLAARHGVKLAFWSVAAKYRAPDKICPWPFERAYLSSDLRVVPCCVIGDPDVCEVGRGVDLAAVWHGEALTEFRRRHLAGDIPAVCKGCYTGQPLK</sequence>
<dbReference type="SFLD" id="SFLDG01067">
    <property type="entry name" value="SPASM/twitch_domain_containing"/>
    <property type="match status" value="1"/>
</dbReference>
<dbReference type="GO" id="GO:0051536">
    <property type="term" value="F:iron-sulfur cluster binding"/>
    <property type="evidence" value="ECO:0007669"/>
    <property type="project" value="UniProtKB-KW"/>
</dbReference>
<evidence type="ECO:0000256" key="3">
    <source>
        <dbReference type="ARBA" id="ARBA00022691"/>
    </source>
</evidence>
<accession>A0A1J5QWZ2</accession>
<dbReference type="InterPro" id="IPR007197">
    <property type="entry name" value="rSAM"/>
</dbReference>
<dbReference type="EMBL" id="MLJW01000382">
    <property type="protein sequence ID" value="OIQ88225.1"/>
    <property type="molecule type" value="Genomic_DNA"/>
</dbReference>
<evidence type="ECO:0000256" key="5">
    <source>
        <dbReference type="ARBA" id="ARBA00023004"/>
    </source>
</evidence>
<dbReference type="PANTHER" id="PTHR11228:SF7">
    <property type="entry name" value="PQQA PEPTIDE CYCLASE"/>
    <property type="match status" value="1"/>
</dbReference>
<dbReference type="InterPro" id="IPR023885">
    <property type="entry name" value="4Fe4S-binding_SPASM_dom"/>
</dbReference>
<dbReference type="InterPro" id="IPR058240">
    <property type="entry name" value="rSAM_sf"/>
</dbReference>
<reference evidence="8" key="1">
    <citation type="submission" date="2016-10" db="EMBL/GenBank/DDBJ databases">
        <title>Sequence of Gallionella enrichment culture.</title>
        <authorList>
            <person name="Poehlein A."/>
            <person name="Muehling M."/>
            <person name="Daniel R."/>
        </authorList>
    </citation>
    <scope>NUCLEOTIDE SEQUENCE</scope>
</reference>
<evidence type="ECO:0000259" key="7">
    <source>
        <dbReference type="PROSITE" id="PS51918"/>
    </source>
</evidence>
<dbReference type="CDD" id="cd21109">
    <property type="entry name" value="SPASM"/>
    <property type="match status" value="1"/>
</dbReference>
<dbReference type="GO" id="GO:0061798">
    <property type="term" value="F:GTP 3',8'-cyclase activity"/>
    <property type="evidence" value="ECO:0007669"/>
    <property type="project" value="UniProtKB-EC"/>
</dbReference>
<keyword evidence="3" id="KW-0949">S-adenosyl-L-methionine</keyword>
<dbReference type="EC" id="4.1.99.22" evidence="8"/>
<dbReference type="SFLD" id="SFLDS00029">
    <property type="entry name" value="Radical_SAM"/>
    <property type="match status" value="1"/>
</dbReference>
<dbReference type="PANTHER" id="PTHR11228">
    <property type="entry name" value="RADICAL SAM DOMAIN PROTEIN"/>
    <property type="match status" value="1"/>
</dbReference>
<keyword evidence="2" id="KW-0004">4Fe-4S</keyword>
<dbReference type="InterPro" id="IPR034391">
    <property type="entry name" value="AdoMet-like_SPASM_containing"/>
</dbReference>
<dbReference type="GO" id="GO:0046872">
    <property type="term" value="F:metal ion binding"/>
    <property type="evidence" value="ECO:0007669"/>
    <property type="project" value="UniProtKB-KW"/>
</dbReference>
<keyword evidence="6" id="KW-0411">Iron-sulfur</keyword>
<proteinExistence type="predicted"/>
<dbReference type="InterPro" id="IPR013785">
    <property type="entry name" value="Aldolase_TIM"/>
</dbReference>
<evidence type="ECO:0000313" key="8">
    <source>
        <dbReference type="EMBL" id="OIQ88225.1"/>
    </source>
</evidence>
<dbReference type="CDD" id="cd01335">
    <property type="entry name" value="Radical_SAM"/>
    <property type="match status" value="1"/>
</dbReference>
<keyword evidence="8" id="KW-0456">Lyase</keyword>